<dbReference type="EMBL" id="CP063304">
    <property type="protein sequence ID" value="QOV18697.1"/>
    <property type="molecule type" value="Genomic_DNA"/>
</dbReference>
<dbReference type="PANTHER" id="PTHR30501:SF2">
    <property type="entry name" value="UPF0597 PROTEIN YHAM"/>
    <property type="match status" value="1"/>
</dbReference>
<dbReference type="GO" id="GO:0080146">
    <property type="term" value="F:L-cysteine desulfhydrase activity"/>
    <property type="evidence" value="ECO:0007669"/>
    <property type="project" value="TreeGrafter"/>
</dbReference>
<proteinExistence type="inferred from homology"/>
<evidence type="ECO:0000313" key="4">
    <source>
        <dbReference type="Proteomes" id="UP000593601"/>
    </source>
</evidence>
<dbReference type="InterPro" id="IPR021144">
    <property type="entry name" value="UPF0597"/>
</dbReference>
<dbReference type="PANTHER" id="PTHR30501">
    <property type="entry name" value="UPF0597 PROTEIN YHAM"/>
    <property type="match status" value="1"/>
</dbReference>
<dbReference type="Pfam" id="PF03313">
    <property type="entry name" value="SDH_alpha"/>
    <property type="match status" value="1"/>
</dbReference>
<gene>
    <name evidence="3" type="ORF">INP51_11870</name>
</gene>
<name>A0A7M2RGM9_9FIRM</name>
<organism evidence="3 4">
    <name type="scientific">Blautia liquoris</name>
    <dbReference type="NCBI Taxonomy" id="2779518"/>
    <lineage>
        <taxon>Bacteria</taxon>
        <taxon>Bacillati</taxon>
        <taxon>Bacillota</taxon>
        <taxon>Clostridia</taxon>
        <taxon>Lachnospirales</taxon>
        <taxon>Lachnospiraceae</taxon>
        <taxon>Blautia</taxon>
    </lineage>
</organism>
<feature type="domain" description="Serine dehydratase-like alpha subunit" evidence="2">
    <location>
        <begin position="87"/>
        <end position="416"/>
    </location>
</feature>
<sequence>MENKVYQAYLGILRKELVPALGCTEPIALAYAAASAKSFYDGMPKSMHVFCSGNVIKNVKSVTIPNSGNLHGIEAAVILGLIGGDAKKGLEVLESVTREDQKKTKRLLEQGFCTCHLQAEVENLYIRIELFGQHHSTKLIVAGQHDHIVLVEKDGRKIFSDQQEKSAGFCDPRELLNLKQILEFADTCKMSDIGNIIASQIKMNTAIAMEGLKHPYGAEVGRTLLKAYGKDIKVRARAKAAAGSDARMNGCCLPVVINSGSGNQGMTCSLPVIEYAREWGLSEEKLIRSLVVSNLVAIHQKKHIGNLSAFCGAVNAACGAGAGIAYMSGASYEEITHTIENTLGNAGGIVCDGAKSSCAAKIASAVDAAIMGYTLEKENHHFMPGEGLICDDVEETIQNFGIVGSQGMKETDETIMRLMIKDKQSK</sequence>
<dbReference type="KEGG" id="bliq:INP51_11870"/>
<accession>A0A7M2RGM9</accession>
<comment type="similarity">
    <text evidence="1">Belongs to the UPF0597 family.</text>
</comment>
<dbReference type="PIRSF" id="PIRSF006054">
    <property type="entry name" value="UCP006054"/>
    <property type="match status" value="1"/>
</dbReference>
<dbReference type="RefSeq" id="WP_193735059.1">
    <property type="nucleotide sequence ID" value="NZ_CP063304.1"/>
</dbReference>
<dbReference type="Proteomes" id="UP000593601">
    <property type="component" value="Chromosome"/>
</dbReference>
<evidence type="ECO:0000313" key="3">
    <source>
        <dbReference type="EMBL" id="QOV18697.1"/>
    </source>
</evidence>
<dbReference type="InterPro" id="IPR005130">
    <property type="entry name" value="Ser_deHydtase-like_asu"/>
</dbReference>
<dbReference type="HAMAP" id="MF_01845">
    <property type="entry name" value="UPF0597"/>
    <property type="match status" value="1"/>
</dbReference>
<dbReference type="AlphaFoldDB" id="A0A7M2RGM9"/>
<evidence type="ECO:0000259" key="2">
    <source>
        <dbReference type="Pfam" id="PF03313"/>
    </source>
</evidence>
<keyword evidence="4" id="KW-1185">Reference proteome</keyword>
<reference evidence="3 4" key="1">
    <citation type="submission" date="2020-10" db="EMBL/GenBank/DDBJ databases">
        <title>Blautia liquoris sp.nov., isolated from the mud in a fermentation cellar used for the production of Chinese strong-flavoured liquor.</title>
        <authorList>
            <person name="Lu L."/>
        </authorList>
    </citation>
    <scope>NUCLEOTIDE SEQUENCE [LARGE SCALE GENOMIC DNA]</scope>
    <source>
        <strain evidence="3 4">LZLJ-3</strain>
    </source>
</reference>
<evidence type="ECO:0000256" key="1">
    <source>
        <dbReference type="HAMAP-Rule" id="MF_01845"/>
    </source>
</evidence>
<dbReference type="GO" id="GO:0019450">
    <property type="term" value="P:L-cysteine catabolic process to pyruvate"/>
    <property type="evidence" value="ECO:0007669"/>
    <property type="project" value="TreeGrafter"/>
</dbReference>
<protein>
    <recommendedName>
        <fullName evidence="1">UPF0597 protein INP51_11870</fullName>
    </recommendedName>
</protein>